<keyword evidence="2" id="KW-1185">Reference proteome</keyword>
<sequence>MDKRRDTPTDCLYQTCIKRKKKTLENLMFSRVLLKYPQRGGYGPASYRSISTTPGANKFTFITYKINHSNGSRFLPIDTQAVLLLIVIFMRLMVETTCDE</sequence>
<dbReference type="EMBL" id="JGZK01000004">
    <property type="protein sequence ID" value="KFI86602.1"/>
    <property type="molecule type" value="Genomic_DNA"/>
</dbReference>
<gene>
    <name evidence="1" type="ORF">BREU_1665</name>
</gene>
<dbReference type="STRING" id="1437610.BREU_1665"/>
<proteinExistence type="predicted"/>
<comment type="caution">
    <text evidence="1">The sequence shown here is derived from an EMBL/GenBank/DDBJ whole genome shotgun (WGS) entry which is preliminary data.</text>
</comment>
<dbReference type="Proteomes" id="UP000028984">
    <property type="component" value="Unassembled WGS sequence"/>
</dbReference>
<dbReference type="eggNOG" id="ENOG503241A">
    <property type="taxonomic scope" value="Bacteria"/>
</dbReference>
<dbReference type="AlphaFoldDB" id="A0A087CTK2"/>
<name>A0A087CTK2_9BIFI</name>
<evidence type="ECO:0000313" key="1">
    <source>
        <dbReference type="EMBL" id="KFI86602.1"/>
    </source>
</evidence>
<reference evidence="1 2" key="1">
    <citation type="submission" date="2014-03" db="EMBL/GenBank/DDBJ databases">
        <title>Genomics of Bifidobacteria.</title>
        <authorList>
            <person name="Ventura M."/>
            <person name="Milani C."/>
            <person name="Lugli G.A."/>
        </authorList>
    </citation>
    <scope>NUCLEOTIDE SEQUENCE [LARGE SCALE GENOMIC DNA]</scope>
    <source>
        <strain evidence="1 2">DSM 23975</strain>
    </source>
</reference>
<protein>
    <submittedName>
        <fullName evidence="1">Uncharacterized protein</fullName>
    </submittedName>
</protein>
<organism evidence="1 2">
    <name type="scientific">Bifidobacterium reuteri DSM 23975</name>
    <dbReference type="NCBI Taxonomy" id="1437610"/>
    <lineage>
        <taxon>Bacteria</taxon>
        <taxon>Bacillati</taxon>
        <taxon>Actinomycetota</taxon>
        <taxon>Actinomycetes</taxon>
        <taxon>Bifidobacteriales</taxon>
        <taxon>Bifidobacteriaceae</taxon>
        <taxon>Bifidobacterium</taxon>
    </lineage>
</organism>
<accession>A0A087CTK2</accession>
<evidence type="ECO:0000313" key="2">
    <source>
        <dbReference type="Proteomes" id="UP000028984"/>
    </source>
</evidence>